<dbReference type="AlphaFoldDB" id="A0A1I5HKG0"/>
<dbReference type="SUPFAM" id="SSF50129">
    <property type="entry name" value="GroES-like"/>
    <property type="match status" value="1"/>
</dbReference>
<dbReference type="STRING" id="260086.SAMN05216207_10683"/>
<dbReference type="Pfam" id="PF00107">
    <property type="entry name" value="ADH_zinc_N"/>
    <property type="match status" value="1"/>
</dbReference>
<organism evidence="3 4">
    <name type="scientific">Pseudonocardia ammonioxydans</name>
    <dbReference type="NCBI Taxonomy" id="260086"/>
    <lineage>
        <taxon>Bacteria</taxon>
        <taxon>Bacillati</taxon>
        <taxon>Actinomycetota</taxon>
        <taxon>Actinomycetes</taxon>
        <taxon>Pseudonocardiales</taxon>
        <taxon>Pseudonocardiaceae</taxon>
        <taxon>Pseudonocardia</taxon>
    </lineage>
</organism>
<dbReference type="PANTHER" id="PTHR43677:SF11">
    <property type="entry name" value="ZINC-CONTAINING ALCOHOL DEHYDROGENASE"/>
    <property type="match status" value="1"/>
</dbReference>
<dbReference type="InterPro" id="IPR036291">
    <property type="entry name" value="NAD(P)-bd_dom_sf"/>
</dbReference>
<evidence type="ECO:0000256" key="1">
    <source>
        <dbReference type="SAM" id="MobiDB-lite"/>
    </source>
</evidence>
<evidence type="ECO:0000313" key="4">
    <source>
        <dbReference type="Proteomes" id="UP000199614"/>
    </source>
</evidence>
<reference evidence="3 4" key="1">
    <citation type="submission" date="2016-10" db="EMBL/GenBank/DDBJ databases">
        <authorList>
            <person name="de Groot N.N."/>
        </authorList>
    </citation>
    <scope>NUCLEOTIDE SEQUENCE [LARGE SCALE GENOMIC DNA]</scope>
    <source>
        <strain evidence="3 4">CGMCC 4.1877</strain>
    </source>
</reference>
<feature type="domain" description="Enoyl reductase (ER)" evidence="2">
    <location>
        <begin position="15"/>
        <end position="306"/>
    </location>
</feature>
<dbReference type="PANTHER" id="PTHR43677">
    <property type="entry name" value="SHORT-CHAIN DEHYDROGENASE/REDUCTASE"/>
    <property type="match status" value="1"/>
</dbReference>
<gene>
    <name evidence="3" type="ORF">SAMN05216207_10683</name>
</gene>
<dbReference type="OrthoDB" id="9787435at2"/>
<dbReference type="SUPFAM" id="SSF51735">
    <property type="entry name" value="NAD(P)-binding Rossmann-fold domains"/>
    <property type="match status" value="1"/>
</dbReference>
<name>A0A1I5HKG0_PSUAM</name>
<accession>A0A1I5HKG0</accession>
<dbReference type="InterPro" id="IPR011032">
    <property type="entry name" value="GroES-like_sf"/>
</dbReference>
<dbReference type="GO" id="GO:0016491">
    <property type="term" value="F:oxidoreductase activity"/>
    <property type="evidence" value="ECO:0007669"/>
    <property type="project" value="InterPro"/>
</dbReference>
<dbReference type="RefSeq" id="WP_093355978.1">
    <property type="nucleotide sequence ID" value="NZ_FOUY01000068.1"/>
</dbReference>
<keyword evidence="4" id="KW-1185">Reference proteome</keyword>
<dbReference type="Gene3D" id="3.40.50.720">
    <property type="entry name" value="NAD(P)-binding Rossmann-like Domain"/>
    <property type="match status" value="1"/>
</dbReference>
<dbReference type="InterPro" id="IPR051397">
    <property type="entry name" value="Zn-ADH-like_protein"/>
</dbReference>
<proteinExistence type="predicted"/>
<dbReference type="Gene3D" id="3.90.180.10">
    <property type="entry name" value="Medium-chain alcohol dehydrogenases, catalytic domain"/>
    <property type="match status" value="2"/>
</dbReference>
<dbReference type="EMBL" id="FOUY01000068">
    <property type="protein sequence ID" value="SFO48828.1"/>
    <property type="molecule type" value="Genomic_DNA"/>
</dbReference>
<dbReference type="SMART" id="SM00829">
    <property type="entry name" value="PKS_ER"/>
    <property type="match status" value="1"/>
</dbReference>
<protein>
    <submittedName>
        <fullName evidence="3">NADPH2:quinone reductase</fullName>
    </submittedName>
</protein>
<dbReference type="Proteomes" id="UP000199614">
    <property type="component" value="Unassembled WGS sequence"/>
</dbReference>
<feature type="region of interest" description="Disordered" evidence="1">
    <location>
        <begin position="1"/>
        <end position="22"/>
    </location>
</feature>
<evidence type="ECO:0000313" key="3">
    <source>
        <dbReference type="EMBL" id="SFO48828.1"/>
    </source>
</evidence>
<dbReference type="InterPro" id="IPR013149">
    <property type="entry name" value="ADH-like_C"/>
</dbReference>
<sequence length="308" mass="31929">MDAAVLHEPGAPRFGTVDDPTADDENQAVVEVTAAGLNPVDLMIAGGRQPDELPLVPGLEGVGWHQRRHVYFNGARPPHGSMAQRTIVDHSGVFDLPDDLDDGVAVALGIAGLAAWLSLSWRAALQPGETVLVLGATGVLGTIAVQAAKLQGAGQVVAAGRDADGLRTAAGRGADATVDLTTTDDPTAAFRDAAGGDLDVIVDPLWGEPALAALRAAGPFARLVQIGSSAASEITLSPDVFRTNCAAILGYTTRAVPIETQREAYATMTAYAADGDLTVDVERVPLRDVASAWQRQADSAHRKLVLVP</sequence>
<evidence type="ECO:0000259" key="2">
    <source>
        <dbReference type="SMART" id="SM00829"/>
    </source>
</evidence>
<dbReference type="InterPro" id="IPR020843">
    <property type="entry name" value="ER"/>
</dbReference>